<dbReference type="EMBL" id="MU266363">
    <property type="protein sequence ID" value="KAH7927688.1"/>
    <property type="molecule type" value="Genomic_DNA"/>
</dbReference>
<proteinExistence type="predicted"/>
<dbReference type="Proteomes" id="UP000790709">
    <property type="component" value="Unassembled WGS sequence"/>
</dbReference>
<reference evidence="1" key="1">
    <citation type="journal article" date="2021" name="New Phytol.">
        <title>Evolutionary innovations through gain and loss of genes in the ectomycorrhizal Boletales.</title>
        <authorList>
            <person name="Wu G."/>
            <person name="Miyauchi S."/>
            <person name="Morin E."/>
            <person name="Kuo A."/>
            <person name="Drula E."/>
            <person name="Varga T."/>
            <person name="Kohler A."/>
            <person name="Feng B."/>
            <person name="Cao Y."/>
            <person name="Lipzen A."/>
            <person name="Daum C."/>
            <person name="Hundley H."/>
            <person name="Pangilinan J."/>
            <person name="Johnson J."/>
            <person name="Barry K."/>
            <person name="LaButti K."/>
            <person name="Ng V."/>
            <person name="Ahrendt S."/>
            <person name="Min B."/>
            <person name="Choi I.G."/>
            <person name="Park H."/>
            <person name="Plett J.M."/>
            <person name="Magnuson J."/>
            <person name="Spatafora J.W."/>
            <person name="Nagy L.G."/>
            <person name="Henrissat B."/>
            <person name="Grigoriev I.V."/>
            <person name="Yang Z.L."/>
            <person name="Xu J."/>
            <person name="Martin F.M."/>
        </authorList>
    </citation>
    <scope>NUCLEOTIDE SEQUENCE</scope>
    <source>
        <strain evidence="1">KUC20120723A-06</strain>
    </source>
</reference>
<comment type="caution">
    <text evidence="1">The sequence shown here is derived from an EMBL/GenBank/DDBJ whole genome shotgun (WGS) entry which is preliminary data.</text>
</comment>
<gene>
    <name evidence="1" type="ORF">BV22DRAFT_1127252</name>
</gene>
<name>A0ACB8BS14_9AGAM</name>
<evidence type="ECO:0000313" key="1">
    <source>
        <dbReference type="EMBL" id="KAH7927688.1"/>
    </source>
</evidence>
<organism evidence="1 2">
    <name type="scientific">Leucogyrophana mollusca</name>
    <dbReference type="NCBI Taxonomy" id="85980"/>
    <lineage>
        <taxon>Eukaryota</taxon>
        <taxon>Fungi</taxon>
        <taxon>Dikarya</taxon>
        <taxon>Basidiomycota</taxon>
        <taxon>Agaricomycotina</taxon>
        <taxon>Agaricomycetes</taxon>
        <taxon>Agaricomycetidae</taxon>
        <taxon>Boletales</taxon>
        <taxon>Boletales incertae sedis</taxon>
        <taxon>Leucogyrophana</taxon>
    </lineage>
</organism>
<evidence type="ECO:0000313" key="2">
    <source>
        <dbReference type="Proteomes" id="UP000790709"/>
    </source>
</evidence>
<sequence length="269" mass="29524">MSHPNVTPQNPTCHTDLSAPESFVEELLSLGLSPSIANSPEEILAALTTSVVDMIQGGCPYADTLARRTALLLTILFRRLNIVRTPGGQLFQGASSVNTGAGSQISVKQLFDNFLHNMTCIPSVKSPSEYSVQLVPPTTSGQHCVRCHQNFTSNEPGDCEVPHVFYPDPANWNSKYEQSYHPACCQSSIRAVVVNEDGDDPNPEDFEFKNDSLCFLGSHTTKDGEVGFNDANVFRCVIDEKGECKRPWLERRNGPIWIGSAKSVPQIRV</sequence>
<accession>A0ACB8BS14</accession>
<keyword evidence="2" id="KW-1185">Reference proteome</keyword>
<protein>
    <submittedName>
        <fullName evidence="1">Uncharacterized protein</fullName>
    </submittedName>
</protein>